<feature type="region of interest" description="Disordered" evidence="1">
    <location>
        <begin position="1"/>
        <end position="35"/>
    </location>
</feature>
<name>A0A4S8PKZ2_9ACTN</name>
<keyword evidence="2" id="KW-0472">Membrane</keyword>
<dbReference type="Proteomes" id="UP000305792">
    <property type="component" value="Unassembled WGS sequence"/>
</dbReference>
<reference evidence="3 4" key="1">
    <citation type="journal article" date="2018" name="Int. J. Syst. Evol. Microbiol.">
        <title>Glycomyces paridis sp. nov., isolated from the medicinal plant Paris polyphylla.</title>
        <authorList>
            <person name="Fang X.M."/>
            <person name="Bai J.L."/>
            <person name="Su J."/>
            <person name="Zhao L.L."/>
            <person name="Liu H.Y."/>
            <person name="Ma B.P."/>
            <person name="Zhang Y.Q."/>
            <person name="Yu L.Y."/>
        </authorList>
    </citation>
    <scope>NUCLEOTIDE SEQUENCE [LARGE SCALE GENOMIC DNA]</scope>
    <source>
        <strain evidence="3 4">CPCC 204357</strain>
    </source>
</reference>
<dbReference type="EMBL" id="STGX01000002">
    <property type="protein sequence ID" value="THV31428.1"/>
    <property type="molecule type" value="Genomic_DNA"/>
</dbReference>
<sequence>MSGASPPADHGPEIDLGAVEVRDLPDPPEEAPAKPRRFDRLTRHANAVMAIGAAVLVVAAAVLAAVKWSPLHRPIAEATVQAFLEAVHDRDVDLALSYTDELETTGEFLVPEALDSRWTIETVAQVDFRESENAPGRSVAKVYAEIEAFDGTRIGHRYSVGVEDGKARIENGLTTAENYSVFDHLTVNGVTVDAAPGGAIADFKLLPGVYELYPDLPSTLEFVEPNTSVALGNHFSVLGTDWDYTGLPISYPELSDEGLARATGLMEDHFDRCAAEAPTPDCPFDFPEDPEREVALAPGAGWRIESYPQVAVQWIWYEEREGAELITTVPGSALAEVVITEDGREREATVSCPIWTDGMFATVDFEGGVGLAWGPAPLEDHCRALVEVD</sequence>
<comment type="caution">
    <text evidence="3">The sequence shown here is derived from an EMBL/GenBank/DDBJ whole genome shotgun (WGS) entry which is preliminary data.</text>
</comment>
<keyword evidence="4" id="KW-1185">Reference proteome</keyword>
<keyword evidence="2" id="KW-0812">Transmembrane</keyword>
<protein>
    <submittedName>
        <fullName evidence="3">Uncharacterized protein</fullName>
    </submittedName>
</protein>
<evidence type="ECO:0000256" key="2">
    <source>
        <dbReference type="SAM" id="Phobius"/>
    </source>
</evidence>
<dbReference type="RefSeq" id="WP_136528301.1">
    <property type="nucleotide sequence ID" value="NZ_STGX01000002.1"/>
</dbReference>
<evidence type="ECO:0000313" key="4">
    <source>
        <dbReference type="Proteomes" id="UP000305792"/>
    </source>
</evidence>
<evidence type="ECO:0000313" key="3">
    <source>
        <dbReference type="EMBL" id="THV31428.1"/>
    </source>
</evidence>
<keyword evidence="2" id="KW-1133">Transmembrane helix</keyword>
<feature type="compositionally biased region" description="Basic and acidic residues" evidence="1">
    <location>
        <begin position="20"/>
        <end position="35"/>
    </location>
</feature>
<evidence type="ECO:0000256" key="1">
    <source>
        <dbReference type="SAM" id="MobiDB-lite"/>
    </source>
</evidence>
<feature type="transmembrane region" description="Helical" evidence="2">
    <location>
        <begin position="45"/>
        <end position="66"/>
    </location>
</feature>
<dbReference type="OrthoDB" id="3818356at2"/>
<gene>
    <name evidence="3" type="ORF">E9998_03435</name>
</gene>
<organism evidence="3 4">
    <name type="scientific">Glycomyces paridis</name>
    <dbReference type="NCBI Taxonomy" id="2126555"/>
    <lineage>
        <taxon>Bacteria</taxon>
        <taxon>Bacillati</taxon>
        <taxon>Actinomycetota</taxon>
        <taxon>Actinomycetes</taxon>
        <taxon>Glycomycetales</taxon>
        <taxon>Glycomycetaceae</taxon>
        <taxon>Glycomyces</taxon>
    </lineage>
</organism>
<accession>A0A4S8PKZ2</accession>
<dbReference type="AlphaFoldDB" id="A0A4S8PKZ2"/>
<proteinExistence type="predicted"/>